<dbReference type="Gene3D" id="2.60.40.2340">
    <property type="match status" value="1"/>
</dbReference>
<reference evidence="3 4" key="1">
    <citation type="submission" date="2019-02" db="EMBL/GenBank/DDBJ databases">
        <authorList>
            <person name="Goldberg S.R."/>
            <person name="Haltli B.A."/>
            <person name="Correa H."/>
            <person name="Russell K.G."/>
        </authorList>
    </citation>
    <scope>NUCLEOTIDE SEQUENCE [LARGE SCALE GENOMIC DNA]</scope>
    <source>
        <strain evidence="3 4">JCM 16186</strain>
    </source>
</reference>
<sequence>MKYLSIIFILAFGPGLFAQAPDWSVNPNEFEYSMSFSGVVSVDTVESANANSKIAAWVNGELRGTADPVYVAATGRYYYLLLVYANTVGETIKFTFYNAETDKVINILKEETFVSDKNLGSFSDPYIFRNWENYQFNAFSFEGLDVEVEIDPDAKQITALLPQNTDPAGLVAVFRFDDAIFVKVNDVEQESGVTPNDFSTPVEYVVNTSTKTYTWTINVTVEKSGEGEEEETITGIKDGDSSHQLVVYPNPVHNTLNIDSNSKILEYEIRNSCGILSFQGKSPESIDVSDLPPGMYFIKIKTDSKDTVIMKWLKI</sequence>
<gene>
    <name evidence="3" type="ORF">E1163_26050</name>
</gene>
<proteinExistence type="predicted"/>
<keyword evidence="4" id="KW-1185">Reference proteome</keyword>
<protein>
    <submittedName>
        <fullName evidence="3">T9SS type A sorting domain-containing protein</fullName>
    </submittedName>
</protein>
<dbReference type="RefSeq" id="WP_155175971.1">
    <property type="nucleotide sequence ID" value="NZ_BAAAFL010000012.1"/>
</dbReference>
<dbReference type="NCBIfam" id="TIGR04183">
    <property type="entry name" value="Por_Secre_tail"/>
    <property type="match status" value="1"/>
</dbReference>
<dbReference type="EMBL" id="SMLW01000663">
    <property type="protein sequence ID" value="MTI28446.1"/>
    <property type="molecule type" value="Genomic_DNA"/>
</dbReference>
<keyword evidence="1" id="KW-0732">Signal</keyword>
<name>A0ABW9RX46_9BACT</name>
<evidence type="ECO:0000256" key="1">
    <source>
        <dbReference type="SAM" id="SignalP"/>
    </source>
</evidence>
<feature type="domain" description="Secretion system C-terminal sorting" evidence="2">
    <location>
        <begin position="247"/>
        <end position="308"/>
    </location>
</feature>
<dbReference type="InterPro" id="IPR026444">
    <property type="entry name" value="Secre_tail"/>
</dbReference>
<evidence type="ECO:0000313" key="3">
    <source>
        <dbReference type="EMBL" id="MTI28446.1"/>
    </source>
</evidence>
<feature type="signal peptide" evidence="1">
    <location>
        <begin position="1"/>
        <end position="20"/>
    </location>
</feature>
<dbReference type="Proteomes" id="UP000798808">
    <property type="component" value="Unassembled WGS sequence"/>
</dbReference>
<evidence type="ECO:0000313" key="4">
    <source>
        <dbReference type="Proteomes" id="UP000798808"/>
    </source>
</evidence>
<dbReference type="Pfam" id="PF18962">
    <property type="entry name" value="Por_Secre_tail"/>
    <property type="match status" value="1"/>
</dbReference>
<comment type="caution">
    <text evidence="3">The sequence shown here is derived from an EMBL/GenBank/DDBJ whole genome shotgun (WGS) entry which is preliminary data.</text>
</comment>
<accession>A0ABW9RX46</accession>
<organism evidence="3 4">
    <name type="scientific">Fulvivirga kasyanovii</name>
    <dbReference type="NCBI Taxonomy" id="396812"/>
    <lineage>
        <taxon>Bacteria</taxon>
        <taxon>Pseudomonadati</taxon>
        <taxon>Bacteroidota</taxon>
        <taxon>Cytophagia</taxon>
        <taxon>Cytophagales</taxon>
        <taxon>Fulvivirgaceae</taxon>
        <taxon>Fulvivirga</taxon>
    </lineage>
</organism>
<evidence type="ECO:0000259" key="2">
    <source>
        <dbReference type="Pfam" id="PF18962"/>
    </source>
</evidence>
<feature type="chain" id="PRO_5047385855" evidence="1">
    <location>
        <begin position="21"/>
        <end position="315"/>
    </location>
</feature>